<comment type="caution">
    <text evidence="2">The sequence shown here is derived from an EMBL/GenBank/DDBJ whole genome shotgun (WGS) entry which is preliminary data.</text>
</comment>
<dbReference type="PANTHER" id="PTHR33156:SF2">
    <property type="entry name" value="OS01G0738000 PROTEIN"/>
    <property type="match status" value="1"/>
</dbReference>
<dbReference type="OrthoDB" id="1112931at2759"/>
<accession>A0A834GAS6</accession>
<dbReference type="AlphaFoldDB" id="A0A834GAS6"/>
<feature type="region of interest" description="Disordered" evidence="1">
    <location>
        <begin position="1"/>
        <end position="65"/>
    </location>
</feature>
<keyword evidence="3" id="KW-1185">Reference proteome</keyword>
<sequence>MASISTRRLLQRSTAAVRASLSRTGKTQSPPSVSLGTSNVGGLAPSNPAPSSRLSRPRRPFSSTRLPVELGCGDSLMPLHSATASALLNSMLSSKVGQWGCLSEDGAGYPSNKDLLLHYSRAFGFIDMVTDPGPREESTQKFSLFSSSISE</sequence>
<dbReference type="PANTHER" id="PTHR33156">
    <property type="entry name" value="OS02G0230000 PROTEIN"/>
    <property type="match status" value="1"/>
</dbReference>
<evidence type="ECO:0000256" key="1">
    <source>
        <dbReference type="SAM" id="MobiDB-lite"/>
    </source>
</evidence>
<feature type="compositionally biased region" description="Polar residues" evidence="1">
    <location>
        <begin position="1"/>
        <end position="14"/>
    </location>
</feature>
<dbReference type="EMBL" id="WJXA01000010">
    <property type="protein sequence ID" value="KAF7130039.1"/>
    <property type="molecule type" value="Genomic_DNA"/>
</dbReference>
<organism evidence="2 3">
    <name type="scientific">Rhododendron simsii</name>
    <name type="common">Sims's rhododendron</name>
    <dbReference type="NCBI Taxonomy" id="118357"/>
    <lineage>
        <taxon>Eukaryota</taxon>
        <taxon>Viridiplantae</taxon>
        <taxon>Streptophyta</taxon>
        <taxon>Embryophyta</taxon>
        <taxon>Tracheophyta</taxon>
        <taxon>Spermatophyta</taxon>
        <taxon>Magnoliopsida</taxon>
        <taxon>eudicotyledons</taxon>
        <taxon>Gunneridae</taxon>
        <taxon>Pentapetalae</taxon>
        <taxon>asterids</taxon>
        <taxon>Ericales</taxon>
        <taxon>Ericaceae</taxon>
        <taxon>Ericoideae</taxon>
        <taxon>Rhodoreae</taxon>
        <taxon>Rhododendron</taxon>
    </lineage>
</organism>
<feature type="compositionally biased region" description="Polar residues" evidence="1">
    <location>
        <begin position="21"/>
        <end position="40"/>
    </location>
</feature>
<gene>
    <name evidence="2" type="ORF">RHSIM_Rhsim10G0022800</name>
</gene>
<reference evidence="2" key="1">
    <citation type="submission" date="2019-11" db="EMBL/GenBank/DDBJ databases">
        <authorList>
            <person name="Liu Y."/>
            <person name="Hou J."/>
            <person name="Li T.-Q."/>
            <person name="Guan C.-H."/>
            <person name="Wu X."/>
            <person name="Wu H.-Z."/>
            <person name="Ling F."/>
            <person name="Zhang R."/>
            <person name="Shi X.-G."/>
            <person name="Ren J.-P."/>
            <person name="Chen E.-F."/>
            <person name="Sun J.-M."/>
        </authorList>
    </citation>
    <scope>NUCLEOTIDE SEQUENCE</scope>
    <source>
        <strain evidence="2">Adult_tree_wgs_1</strain>
        <tissue evidence="2">Leaves</tissue>
    </source>
</reference>
<protein>
    <recommendedName>
        <fullName evidence="4">Protein NUCLEAR FUSION DEFECTIVE 6, chloroplastic/mitochondrial-like</fullName>
    </recommendedName>
</protein>
<feature type="compositionally biased region" description="Low complexity" evidence="1">
    <location>
        <begin position="45"/>
        <end position="65"/>
    </location>
</feature>
<evidence type="ECO:0000313" key="2">
    <source>
        <dbReference type="EMBL" id="KAF7130039.1"/>
    </source>
</evidence>
<name>A0A834GAS6_RHOSS</name>
<evidence type="ECO:0000313" key="3">
    <source>
        <dbReference type="Proteomes" id="UP000626092"/>
    </source>
</evidence>
<dbReference type="InterPro" id="IPR043459">
    <property type="entry name" value="NFD6/NOXY2-like"/>
</dbReference>
<dbReference type="GO" id="GO:0005739">
    <property type="term" value="C:mitochondrion"/>
    <property type="evidence" value="ECO:0007669"/>
    <property type="project" value="TreeGrafter"/>
</dbReference>
<evidence type="ECO:0008006" key="4">
    <source>
        <dbReference type="Google" id="ProtNLM"/>
    </source>
</evidence>
<proteinExistence type="predicted"/>
<dbReference type="Proteomes" id="UP000626092">
    <property type="component" value="Unassembled WGS sequence"/>
</dbReference>